<accession>A0ACB7WB88</accession>
<keyword evidence="2" id="KW-1185">Reference proteome</keyword>
<comment type="caution">
    <text evidence="1">The sequence shown here is derived from an EMBL/GenBank/DDBJ whole genome shotgun (WGS) entry which is preliminary data.</text>
</comment>
<reference evidence="2" key="1">
    <citation type="journal article" date="2022" name="Nat. Commun.">
        <title>Chromosome evolution and the genetic basis of agronomically important traits in greater yam.</title>
        <authorList>
            <person name="Bredeson J.V."/>
            <person name="Lyons J.B."/>
            <person name="Oniyinde I.O."/>
            <person name="Okereke N.R."/>
            <person name="Kolade O."/>
            <person name="Nnabue I."/>
            <person name="Nwadili C.O."/>
            <person name="Hribova E."/>
            <person name="Parker M."/>
            <person name="Nwogha J."/>
            <person name="Shu S."/>
            <person name="Carlson J."/>
            <person name="Kariba R."/>
            <person name="Muthemba S."/>
            <person name="Knop K."/>
            <person name="Barton G.J."/>
            <person name="Sherwood A.V."/>
            <person name="Lopez-Montes A."/>
            <person name="Asiedu R."/>
            <person name="Jamnadass R."/>
            <person name="Muchugi A."/>
            <person name="Goodstein D."/>
            <person name="Egesi C.N."/>
            <person name="Featherston J."/>
            <person name="Asfaw A."/>
            <person name="Simpson G.G."/>
            <person name="Dolezel J."/>
            <person name="Hendre P.S."/>
            <person name="Van Deynze A."/>
            <person name="Kumar P.L."/>
            <person name="Obidiegwu J.E."/>
            <person name="Bhattacharjee R."/>
            <person name="Rokhsar D.S."/>
        </authorList>
    </citation>
    <scope>NUCLEOTIDE SEQUENCE [LARGE SCALE GENOMIC DNA]</scope>
    <source>
        <strain evidence="2">cv. TDa95/00328</strain>
    </source>
</reference>
<evidence type="ECO:0000313" key="2">
    <source>
        <dbReference type="Proteomes" id="UP000827976"/>
    </source>
</evidence>
<dbReference type="Proteomes" id="UP000827976">
    <property type="component" value="Chromosome 4"/>
</dbReference>
<sequence>MAAAASDLDGMDPAEEMTMEEVIHALTDQLVLPLLPCRNPSKEPPLIPQQEAVAKQLHAVVLLYNYYHRKQFPQLEFVQFAPFCKAVIVANPSLMIYMKYIHGREVAELEDFQKNLSILSITEKAVLDACKISAALDAGKDVPSIEGLPVSKIALFLVNPVKKTCLLQFSAVTQGVWSLLEKDVDAPLDNLGGSKNKKNSSADNDIRQKLAFSAAQKITGIHPSKLRILGCHLTYSLSEEKRTTTLYIMEYNQAVDGDFVEVPIDDVMNSIRGPLVRAGVPPEVTTVVEYYHFLPYVHIISEWLSRDPPHRGSLDLQKQQAEAEKFPLEPEPIVRSHMVSNKSCKNTQAMVLSNNISKTETESRNKRKNNPFYMNGSQEAAGIPKKKAGSFSSKLDSSNLQQQPMTCGMSLNNKKEMMKTQVINDQGIRGSTLSESSEAFSRPENEADGPIQQPFLQTKERIISDIQTNNTSEQLSAEANVSIDSDGFKDKEANANVSSRSIFLCAHEGHTCIRTDTCVKHRCLLAQLNMADKVDVAKRLNNDTRTEDGGLPVQKDNEGASSIQDRMATSGLRSSVQDRLATSDPRSSVRDRLATSDLPIVPVEGCSEKNEMRISLLQTTLRTFKRKRNELCNQHRILEDEIAKCEMNIQNLLNGGEEDVVSNMEPIADAVTILSSSQMSMDGSTASSEEESLDELIKRKKLSEAVLFLRTPCQELDDICSKNNWTLPRYSVLPVVSGGNFQSTVTVQGVDFDCMCRGDPEEKPRDARQSAASDMLIKLRKMASQTK</sequence>
<protein>
    <submittedName>
        <fullName evidence="1">Double-stranded RNA-binding domain-containing protein</fullName>
    </submittedName>
</protein>
<gene>
    <name evidence="1" type="ORF">IHE45_04G014100</name>
</gene>
<dbReference type="EMBL" id="CM037014">
    <property type="protein sequence ID" value="KAH7685038.1"/>
    <property type="molecule type" value="Genomic_DNA"/>
</dbReference>
<organism evidence="1 2">
    <name type="scientific">Dioscorea alata</name>
    <name type="common">Purple yam</name>
    <dbReference type="NCBI Taxonomy" id="55571"/>
    <lineage>
        <taxon>Eukaryota</taxon>
        <taxon>Viridiplantae</taxon>
        <taxon>Streptophyta</taxon>
        <taxon>Embryophyta</taxon>
        <taxon>Tracheophyta</taxon>
        <taxon>Spermatophyta</taxon>
        <taxon>Magnoliopsida</taxon>
        <taxon>Liliopsida</taxon>
        <taxon>Dioscoreales</taxon>
        <taxon>Dioscoreaceae</taxon>
        <taxon>Dioscorea</taxon>
    </lineage>
</organism>
<evidence type="ECO:0000313" key="1">
    <source>
        <dbReference type="EMBL" id="KAH7685038.1"/>
    </source>
</evidence>
<proteinExistence type="predicted"/>
<name>A0ACB7WB88_DIOAL</name>